<dbReference type="RefSeq" id="WP_069909575.1">
    <property type="nucleotide sequence ID" value="NZ_LAJE02000165.1"/>
</dbReference>
<protein>
    <recommendedName>
        <fullName evidence="1">YdhG-like domain-containing protein</fullName>
    </recommendedName>
</protein>
<proteinExistence type="predicted"/>
<evidence type="ECO:0000259" key="1">
    <source>
        <dbReference type="Pfam" id="PF08818"/>
    </source>
</evidence>
<dbReference type="AlphaFoldDB" id="A0A1E5XRK0"/>
<sequence length="124" mass="13326">MPAQMPETTRSFLAALPAAQRHALEHLRQVIIAAAPRAEEYVGYGIPAFRQDGALVSFGAAKSHCAFYVQSPAVMEAHAAELTGLDTSKGTVRFTPDKPLPDALVTRLVEARLAENAARRANKS</sequence>
<dbReference type="Gene3D" id="3.90.1150.200">
    <property type="match status" value="1"/>
</dbReference>
<evidence type="ECO:0000313" key="3">
    <source>
        <dbReference type="Proteomes" id="UP000095463"/>
    </source>
</evidence>
<comment type="caution">
    <text evidence="2">The sequence shown here is derived from an EMBL/GenBank/DDBJ whole genome shotgun (WGS) entry which is preliminary data.</text>
</comment>
<keyword evidence="3" id="KW-1185">Reference proteome</keyword>
<dbReference type="SUPFAM" id="SSF159888">
    <property type="entry name" value="YdhG-like"/>
    <property type="match status" value="1"/>
</dbReference>
<accession>A0A1E5XRK0</accession>
<dbReference type="Pfam" id="PF08818">
    <property type="entry name" value="DUF1801"/>
    <property type="match status" value="1"/>
</dbReference>
<evidence type="ECO:0000313" key="2">
    <source>
        <dbReference type="EMBL" id="OEO31237.1"/>
    </source>
</evidence>
<dbReference type="EMBL" id="LAJE02000165">
    <property type="protein sequence ID" value="OEO31237.1"/>
    <property type="molecule type" value="Genomic_DNA"/>
</dbReference>
<name>A0A1E5XRK0_9HYPH</name>
<organism evidence="2 3">
    <name type="scientific">Devosia insulae DS-56</name>
    <dbReference type="NCBI Taxonomy" id="1116389"/>
    <lineage>
        <taxon>Bacteria</taxon>
        <taxon>Pseudomonadati</taxon>
        <taxon>Pseudomonadota</taxon>
        <taxon>Alphaproteobacteria</taxon>
        <taxon>Hyphomicrobiales</taxon>
        <taxon>Devosiaceae</taxon>
        <taxon>Devosia</taxon>
    </lineage>
</organism>
<gene>
    <name evidence="2" type="ORF">VW23_017270</name>
</gene>
<dbReference type="InterPro" id="IPR014922">
    <property type="entry name" value="YdhG-like"/>
</dbReference>
<feature type="domain" description="YdhG-like" evidence="1">
    <location>
        <begin position="20"/>
        <end position="112"/>
    </location>
</feature>
<dbReference type="Proteomes" id="UP000095463">
    <property type="component" value="Unassembled WGS sequence"/>
</dbReference>
<reference evidence="2 3" key="1">
    <citation type="journal article" date="2015" name="Genome Announc.">
        <title>Genome Assemblies of Three Soil-Associated Devosia species: D. insulae, D. limi, and D. soli.</title>
        <authorList>
            <person name="Hassan Y.I."/>
            <person name="Lepp D."/>
            <person name="Zhou T."/>
        </authorList>
    </citation>
    <scope>NUCLEOTIDE SEQUENCE [LARGE SCALE GENOMIC DNA]</scope>
    <source>
        <strain evidence="2 3">DS-56</strain>
    </source>
</reference>